<feature type="domain" description="Aminotransferase class I/classII large" evidence="11">
    <location>
        <begin position="47"/>
        <end position="373"/>
    </location>
</feature>
<comment type="caution">
    <text evidence="12">The sequence shown here is derived from an EMBL/GenBank/DDBJ whole genome shotgun (WGS) entry which is preliminary data.</text>
</comment>
<dbReference type="NCBIfam" id="TIGR01141">
    <property type="entry name" value="hisC"/>
    <property type="match status" value="1"/>
</dbReference>
<dbReference type="InterPro" id="IPR005861">
    <property type="entry name" value="HisP_aminotrans"/>
</dbReference>
<comment type="similarity">
    <text evidence="3 9">Belongs to the class-II pyridoxal-phosphate-dependent aminotransferase family. Histidinol-phosphate aminotransferase subfamily.</text>
</comment>
<dbReference type="HAMAP" id="MF_01023">
    <property type="entry name" value="HisC_aminotrans_2"/>
    <property type="match status" value="1"/>
</dbReference>
<name>A0A5E8GYY5_ROSAD</name>
<dbReference type="InterPro" id="IPR015424">
    <property type="entry name" value="PyrdxlP-dep_Trfase"/>
</dbReference>
<keyword evidence="9" id="KW-0368">Histidine biosynthesis</keyword>
<dbReference type="SUPFAM" id="SSF53383">
    <property type="entry name" value="PLP-dependent transferases"/>
    <property type="match status" value="1"/>
</dbReference>
<evidence type="ECO:0000256" key="5">
    <source>
        <dbReference type="ARBA" id="ARBA00022576"/>
    </source>
</evidence>
<dbReference type="EC" id="2.6.1.9" evidence="9"/>
<reference evidence="12 13" key="1">
    <citation type="submission" date="2008-01" db="EMBL/GenBank/DDBJ databases">
        <authorList>
            <person name="Wagner-Dobler I."/>
            <person name="Ferriera S."/>
            <person name="Johnson J."/>
            <person name="Kravitz S."/>
            <person name="Beeson K."/>
            <person name="Sutton G."/>
            <person name="Rogers Y.-H."/>
            <person name="Friedman R."/>
            <person name="Frazier M."/>
            <person name="Venter J.C."/>
        </authorList>
    </citation>
    <scope>NUCLEOTIDE SEQUENCE [LARGE SCALE GENOMIC DNA]</scope>
    <source>
        <strain evidence="13">DSM 17067 / NCIMB 14079 / DFL-11</strain>
    </source>
</reference>
<comment type="pathway">
    <text evidence="2 9">Amino-acid biosynthesis; L-histidine biosynthesis; L-histidine from 5-phospho-alpha-D-ribose 1-diphosphate: step 7/9.</text>
</comment>
<evidence type="ECO:0000256" key="3">
    <source>
        <dbReference type="ARBA" id="ARBA00007970"/>
    </source>
</evidence>
<dbReference type="Gene3D" id="3.90.1150.10">
    <property type="entry name" value="Aspartate Aminotransferase, domain 1"/>
    <property type="match status" value="1"/>
</dbReference>
<gene>
    <name evidence="9" type="primary">hisC</name>
    <name evidence="12" type="ORF">SADFL11_2084</name>
</gene>
<comment type="catalytic activity">
    <reaction evidence="8 9">
        <text>L-histidinol phosphate + 2-oxoglutarate = 3-(imidazol-4-yl)-2-oxopropyl phosphate + L-glutamate</text>
        <dbReference type="Rhea" id="RHEA:23744"/>
        <dbReference type="ChEBI" id="CHEBI:16810"/>
        <dbReference type="ChEBI" id="CHEBI:29985"/>
        <dbReference type="ChEBI" id="CHEBI:57766"/>
        <dbReference type="ChEBI" id="CHEBI:57980"/>
        <dbReference type="EC" id="2.6.1.9"/>
    </reaction>
</comment>
<evidence type="ECO:0000313" key="12">
    <source>
        <dbReference type="EMBL" id="EEE44796.1"/>
    </source>
</evidence>
<dbReference type="GO" id="GO:0000105">
    <property type="term" value="P:L-histidine biosynthetic process"/>
    <property type="evidence" value="ECO:0007669"/>
    <property type="project" value="UniProtKB-UniRule"/>
</dbReference>
<dbReference type="CDD" id="cd00609">
    <property type="entry name" value="AAT_like"/>
    <property type="match status" value="1"/>
</dbReference>
<dbReference type="InterPro" id="IPR015421">
    <property type="entry name" value="PyrdxlP-dep_Trfase_major"/>
</dbReference>
<dbReference type="InterPro" id="IPR004839">
    <property type="entry name" value="Aminotransferase_I/II_large"/>
</dbReference>
<dbReference type="PANTHER" id="PTHR43643:SF3">
    <property type="entry name" value="HISTIDINOL-PHOSPHATE AMINOTRANSFERASE"/>
    <property type="match status" value="1"/>
</dbReference>
<dbReference type="InterPro" id="IPR015422">
    <property type="entry name" value="PyrdxlP-dep_Trfase_small"/>
</dbReference>
<comment type="cofactor">
    <cofactor evidence="1 9">
        <name>pyridoxal 5'-phosphate</name>
        <dbReference type="ChEBI" id="CHEBI:597326"/>
    </cofactor>
</comment>
<evidence type="ECO:0000256" key="8">
    <source>
        <dbReference type="ARBA" id="ARBA00047481"/>
    </source>
</evidence>
<accession>A0A5E8GYY5</accession>
<evidence type="ECO:0000256" key="9">
    <source>
        <dbReference type="HAMAP-Rule" id="MF_01023"/>
    </source>
</evidence>
<evidence type="ECO:0000256" key="1">
    <source>
        <dbReference type="ARBA" id="ARBA00001933"/>
    </source>
</evidence>
<evidence type="ECO:0000256" key="4">
    <source>
        <dbReference type="ARBA" id="ARBA00011738"/>
    </source>
</evidence>
<keyword evidence="9" id="KW-0028">Amino-acid biosynthesis</keyword>
<dbReference type="GO" id="GO:0004400">
    <property type="term" value="F:histidinol-phosphate transaminase activity"/>
    <property type="evidence" value="ECO:0007669"/>
    <property type="project" value="UniProtKB-UniRule"/>
</dbReference>
<dbReference type="UniPathway" id="UPA00031">
    <property type="reaction ID" value="UER00012"/>
</dbReference>
<evidence type="ECO:0000256" key="2">
    <source>
        <dbReference type="ARBA" id="ARBA00005011"/>
    </source>
</evidence>
<protein>
    <recommendedName>
        <fullName evidence="9">Histidinol-phosphate aminotransferase</fullName>
        <ecNumber evidence="9">2.6.1.9</ecNumber>
    </recommendedName>
    <alternativeName>
        <fullName evidence="9">Imidazole acetol-phosphate transaminase</fullName>
    </alternativeName>
</protein>
<comment type="subunit">
    <text evidence="4 9">Homodimer.</text>
</comment>
<feature type="modified residue" description="N6-(pyridoxal phosphate)lysine" evidence="9">
    <location>
        <position position="236"/>
    </location>
</feature>
<dbReference type="InterPro" id="IPR050106">
    <property type="entry name" value="HistidinolP_aminotransfase"/>
</dbReference>
<evidence type="ECO:0000313" key="13">
    <source>
        <dbReference type="Proteomes" id="UP000004703"/>
    </source>
</evidence>
<evidence type="ECO:0000256" key="7">
    <source>
        <dbReference type="ARBA" id="ARBA00022898"/>
    </source>
</evidence>
<dbReference type="GO" id="GO:0030170">
    <property type="term" value="F:pyridoxal phosphate binding"/>
    <property type="evidence" value="ECO:0007669"/>
    <property type="project" value="InterPro"/>
</dbReference>
<dbReference type="EMBL" id="ACCU02000004">
    <property type="protein sequence ID" value="EEE44796.1"/>
    <property type="molecule type" value="Genomic_DNA"/>
</dbReference>
<evidence type="ECO:0000256" key="10">
    <source>
        <dbReference type="SAM" id="MobiDB-lite"/>
    </source>
</evidence>
<reference evidence="12 13" key="2">
    <citation type="submission" date="2013-04" db="EMBL/GenBank/DDBJ databases">
        <authorList>
            <person name="Fiebig A."/>
            <person name="Pradella S."/>
            <person name="Wagner-Doebler I."/>
        </authorList>
    </citation>
    <scope>NUCLEOTIDE SEQUENCE [LARGE SCALE GENOMIC DNA]</scope>
    <source>
        <strain evidence="13">DSM 17067 / NCIMB 14079 / DFL-11</strain>
    </source>
</reference>
<dbReference type="PANTHER" id="PTHR43643">
    <property type="entry name" value="HISTIDINOL-PHOSPHATE AMINOTRANSFERASE 2"/>
    <property type="match status" value="1"/>
</dbReference>
<dbReference type="RefSeq" id="WP_008192169.1">
    <property type="nucleotide sequence ID" value="NZ_CM011002.1"/>
</dbReference>
<evidence type="ECO:0000259" key="11">
    <source>
        <dbReference type="Pfam" id="PF00155"/>
    </source>
</evidence>
<dbReference type="Gene3D" id="3.40.640.10">
    <property type="entry name" value="Type I PLP-dependent aspartate aminotransferase-like (Major domain)"/>
    <property type="match status" value="1"/>
</dbReference>
<proteinExistence type="inferred from homology"/>
<dbReference type="AlphaFoldDB" id="A0A5E8GYY5"/>
<keyword evidence="7 9" id="KW-0663">Pyridoxal phosphate</keyword>
<dbReference type="Pfam" id="PF00155">
    <property type="entry name" value="Aminotran_1_2"/>
    <property type="match status" value="1"/>
</dbReference>
<evidence type="ECO:0000256" key="6">
    <source>
        <dbReference type="ARBA" id="ARBA00022679"/>
    </source>
</evidence>
<sequence length="380" mass="40929">MNDMTIAVTEVDQTAVQSRPQPKQGVLDIAPYVPGKSKGSNGKTLHKLSSNETPLGFSDAVSAAIEGVAKSLELYPDGGATELRAAIGDVYGLNPDRIICGAGSDEILSMLANTYLDEGDEAIYSEHGFLVYEIAIRAAGATPVVAPEKDFTTDVDAILERVTSRTKMVFLANPNNPTGTYIPFEEVKRLHQALPPHVLLVLDAAYGEYVRRNDYESGIELAATADNVVMTRTFSKIYGLANLRLGWGFGPAHVIDAMNRIRGPFNVSGVAIAAGAAAVRDRSFVTASVEHNEKWLPWVTAELEKLGLTVTPSVGNFVLVHFPDVDGKRATDADTYLLERGCVLRLVGNYGLPNAIRMTIGSEEANRTVVAHLKDFLAQA</sequence>
<dbReference type="Proteomes" id="UP000004703">
    <property type="component" value="Chromosome"/>
</dbReference>
<keyword evidence="5 9" id="KW-0032">Aminotransferase</keyword>
<keyword evidence="6 9" id="KW-0808">Transferase</keyword>
<organism evidence="12 13">
    <name type="scientific">Roseibium alexandrii (strain DSM 17067 / NCIMB 14079 / DFL-11)</name>
    <name type="common">Labrenzia alexandrii</name>
    <dbReference type="NCBI Taxonomy" id="244592"/>
    <lineage>
        <taxon>Bacteria</taxon>
        <taxon>Pseudomonadati</taxon>
        <taxon>Pseudomonadota</taxon>
        <taxon>Alphaproteobacteria</taxon>
        <taxon>Hyphomicrobiales</taxon>
        <taxon>Stappiaceae</taxon>
        <taxon>Roseibium</taxon>
    </lineage>
</organism>
<feature type="region of interest" description="Disordered" evidence="10">
    <location>
        <begin position="13"/>
        <end position="46"/>
    </location>
</feature>